<feature type="transmembrane region" description="Helical" evidence="2">
    <location>
        <begin position="91"/>
        <end position="110"/>
    </location>
</feature>
<dbReference type="RefSeq" id="WP_092449638.1">
    <property type="nucleotide sequence ID" value="NZ_FOJI01000001.1"/>
</dbReference>
<evidence type="ECO:0000313" key="4">
    <source>
        <dbReference type="EMBL" id="SEV83250.1"/>
    </source>
</evidence>
<feature type="domain" description="Sensor histidine kinase NatK-like C-terminal" evidence="3">
    <location>
        <begin position="327"/>
        <end position="431"/>
    </location>
</feature>
<proteinExistence type="predicted"/>
<organism evidence="4 5">
    <name type="scientific">[Clostridium] fimetarium</name>
    <dbReference type="NCBI Taxonomy" id="99656"/>
    <lineage>
        <taxon>Bacteria</taxon>
        <taxon>Bacillati</taxon>
        <taxon>Bacillota</taxon>
        <taxon>Clostridia</taxon>
        <taxon>Lachnospirales</taxon>
        <taxon>Lachnospiraceae</taxon>
    </lineage>
</organism>
<dbReference type="AlphaFoldDB" id="A0A1I0M645"/>
<name>A0A1I0M645_9FIRM</name>
<dbReference type="Gene3D" id="3.30.565.10">
    <property type="entry name" value="Histidine kinase-like ATPase, C-terminal domain"/>
    <property type="match status" value="1"/>
</dbReference>
<accession>A0A1I0M645</accession>
<protein>
    <submittedName>
        <fullName evidence="4">GHKL domain-containing protein</fullName>
    </submittedName>
</protein>
<dbReference type="Proteomes" id="UP000199701">
    <property type="component" value="Unassembled WGS sequence"/>
</dbReference>
<feature type="transmembrane region" description="Helical" evidence="2">
    <location>
        <begin position="59"/>
        <end position="79"/>
    </location>
</feature>
<keyword evidence="2" id="KW-1133">Transmembrane helix</keyword>
<dbReference type="PANTHER" id="PTHR40448">
    <property type="entry name" value="TWO-COMPONENT SENSOR HISTIDINE KINASE"/>
    <property type="match status" value="1"/>
</dbReference>
<dbReference type="CDD" id="cd16935">
    <property type="entry name" value="HATPase_AgrC-ComD-like"/>
    <property type="match status" value="1"/>
</dbReference>
<keyword evidence="2" id="KW-0812">Transmembrane</keyword>
<feature type="transmembrane region" description="Helical" evidence="2">
    <location>
        <begin position="33"/>
        <end position="53"/>
    </location>
</feature>
<dbReference type="InterPro" id="IPR032834">
    <property type="entry name" value="NatK-like_C"/>
</dbReference>
<dbReference type="PANTHER" id="PTHR40448:SF1">
    <property type="entry name" value="TWO-COMPONENT SENSOR HISTIDINE KINASE"/>
    <property type="match status" value="1"/>
</dbReference>
<sequence>MTTIPDIPRLYTAINEWIACVVYIMIMRKRITGIKLGLFLVGGFISLCALQLLNGELPLALWIPGMIAAIVLMYVFILSCCELSILDVGACCARAIVLAELAASFEWQAYIFFAERGNQSQWISIGFMIVFNGLINLIVYFLERQHIPKGKKLDVTRREFSSSALIAVAAFIMSNISFAYMDTLFSGQMRIEILYIRTLVDLAGFAILFAQQDKWQELHMKHELESINLILNQQYKQYQQSRENIELINRKYHDMKHQISIIRAESDPMKKEEYLEEMETGIKMYEAQNKTGNSVLDTILTNKSMYCVQHDINFTCVADGTLLNFISVMDLCTIFGNVLDNAIESVEKSQDTNSRLIRAAVFAQNDFLMIRVENYNEIELTMDDGLPVSTKMDKRFHGYGIKSILLAVEKYEGTMTIHSENQWFTLRILIPLIENKVK</sequence>
<dbReference type="EMBL" id="FOJI01000001">
    <property type="protein sequence ID" value="SEV83250.1"/>
    <property type="molecule type" value="Genomic_DNA"/>
</dbReference>
<evidence type="ECO:0000313" key="5">
    <source>
        <dbReference type="Proteomes" id="UP000199701"/>
    </source>
</evidence>
<feature type="transmembrane region" description="Helical" evidence="2">
    <location>
        <begin position="122"/>
        <end position="142"/>
    </location>
</feature>
<dbReference type="SUPFAM" id="SSF55874">
    <property type="entry name" value="ATPase domain of HSP90 chaperone/DNA topoisomerase II/histidine kinase"/>
    <property type="match status" value="1"/>
</dbReference>
<feature type="coiled-coil region" evidence="1">
    <location>
        <begin position="231"/>
        <end position="258"/>
    </location>
</feature>
<evidence type="ECO:0000256" key="1">
    <source>
        <dbReference type="SAM" id="Coils"/>
    </source>
</evidence>
<dbReference type="OrthoDB" id="9813149at2"/>
<keyword evidence="2" id="KW-0472">Membrane</keyword>
<evidence type="ECO:0000259" key="3">
    <source>
        <dbReference type="Pfam" id="PF14501"/>
    </source>
</evidence>
<dbReference type="Pfam" id="PF14501">
    <property type="entry name" value="HATPase_c_5"/>
    <property type="match status" value="1"/>
</dbReference>
<gene>
    <name evidence="4" type="ORF">SAMN05421659_101181</name>
</gene>
<reference evidence="4 5" key="1">
    <citation type="submission" date="2016-10" db="EMBL/GenBank/DDBJ databases">
        <authorList>
            <person name="de Groot N.N."/>
        </authorList>
    </citation>
    <scope>NUCLEOTIDE SEQUENCE [LARGE SCALE GENOMIC DNA]</scope>
    <source>
        <strain evidence="4 5">DSM 9179</strain>
    </source>
</reference>
<evidence type="ECO:0000256" key="2">
    <source>
        <dbReference type="SAM" id="Phobius"/>
    </source>
</evidence>
<feature type="transmembrane region" description="Helical" evidence="2">
    <location>
        <begin position="163"/>
        <end position="181"/>
    </location>
</feature>
<dbReference type="STRING" id="99656.SAMN05421659_101181"/>
<keyword evidence="5" id="KW-1185">Reference proteome</keyword>
<dbReference type="GO" id="GO:0042802">
    <property type="term" value="F:identical protein binding"/>
    <property type="evidence" value="ECO:0007669"/>
    <property type="project" value="TreeGrafter"/>
</dbReference>
<keyword evidence="1" id="KW-0175">Coiled coil</keyword>
<dbReference type="InterPro" id="IPR036890">
    <property type="entry name" value="HATPase_C_sf"/>
</dbReference>